<name>A0ABU2RGF5_9ACTN</name>
<organism evidence="2 3">
    <name type="scientific">Streptomyces salyersiae</name>
    <dbReference type="NCBI Taxonomy" id="3075530"/>
    <lineage>
        <taxon>Bacteria</taxon>
        <taxon>Bacillati</taxon>
        <taxon>Actinomycetota</taxon>
        <taxon>Actinomycetes</taxon>
        <taxon>Kitasatosporales</taxon>
        <taxon>Streptomycetaceae</taxon>
        <taxon>Streptomyces</taxon>
    </lineage>
</organism>
<evidence type="ECO:0000313" key="3">
    <source>
        <dbReference type="Proteomes" id="UP001183777"/>
    </source>
</evidence>
<dbReference type="PANTHER" id="PTHR33570:SF2">
    <property type="entry name" value="CARBOXYMUCONOLACTONE DECARBOXYLASE-LIKE DOMAIN-CONTAINING PROTEIN"/>
    <property type="match status" value="1"/>
</dbReference>
<protein>
    <submittedName>
        <fullName evidence="2">Carboxymuconolactone decarboxylase family protein</fullName>
    </submittedName>
</protein>
<dbReference type="InterPro" id="IPR052512">
    <property type="entry name" value="4CMD/NDH-1_regulator"/>
</dbReference>
<proteinExistence type="predicted"/>
<dbReference type="PANTHER" id="PTHR33570">
    <property type="entry name" value="4-CARBOXYMUCONOLACTONE DECARBOXYLASE FAMILY PROTEIN"/>
    <property type="match status" value="1"/>
</dbReference>
<dbReference type="InterPro" id="IPR003779">
    <property type="entry name" value="CMD-like"/>
</dbReference>
<evidence type="ECO:0000259" key="1">
    <source>
        <dbReference type="Pfam" id="PF02627"/>
    </source>
</evidence>
<sequence>MVNTPGGRAGAEQAGNFAHLEDIGRATQAEVMGFPAEVIQNDPGSVSDLATKVIFGDLWNRPGLSVRERRIITLTVLAVLQSNQVHAPLHIRAALESGDLTEDELREMAAQIAYYAGWPVATSFEWSIDKATGKKTEVEDL</sequence>
<dbReference type="InterPro" id="IPR029032">
    <property type="entry name" value="AhpD-like"/>
</dbReference>
<dbReference type="Pfam" id="PF02627">
    <property type="entry name" value="CMD"/>
    <property type="match status" value="1"/>
</dbReference>
<dbReference type="Gene3D" id="1.20.1290.10">
    <property type="entry name" value="AhpD-like"/>
    <property type="match status" value="1"/>
</dbReference>
<reference evidence="3" key="1">
    <citation type="submission" date="2023-07" db="EMBL/GenBank/DDBJ databases">
        <title>30 novel species of actinomycetes from the DSMZ collection.</title>
        <authorList>
            <person name="Nouioui I."/>
        </authorList>
    </citation>
    <scope>NUCLEOTIDE SEQUENCE [LARGE SCALE GENOMIC DNA]</scope>
    <source>
        <strain evidence="3">DSM 41770</strain>
    </source>
</reference>
<keyword evidence="3" id="KW-1185">Reference proteome</keyword>
<evidence type="ECO:0000313" key="2">
    <source>
        <dbReference type="EMBL" id="MDT0426569.1"/>
    </source>
</evidence>
<dbReference type="EMBL" id="JAVREX010000001">
    <property type="protein sequence ID" value="MDT0426569.1"/>
    <property type="molecule type" value="Genomic_DNA"/>
</dbReference>
<dbReference type="Proteomes" id="UP001183777">
    <property type="component" value="Unassembled WGS sequence"/>
</dbReference>
<accession>A0ABU2RGF5</accession>
<feature type="domain" description="Carboxymuconolactone decarboxylase-like" evidence="1">
    <location>
        <begin position="50"/>
        <end position="122"/>
    </location>
</feature>
<dbReference type="SUPFAM" id="SSF69118">
    <property type="entry name" value="AhpD-like"/>
    <property type="match status" value="1"/>
</dbReference>
<comment type="caution">
    <text evidence="2">The sequence shown here is derived from an EMBL/GenBank/DDBJ whole genome shotgun (WGS) entry which is preliminary data.</text>
</comment>
<dbReference type="RefSeq" id="WP_311654708.1">
    <property type="nucleotide sequence ID" value="NZ_JAVREX010000001.1"/>
</dbReference>
<gene>
    <name evidence="2" type="ORF">RM649_02755</name>
</gene>